<evidence type="ECO:0000313" key="2">
    <source>
        <dbReference type="EMBL" id="ACK73546.1"/>
    </source>
</evidence>
<dbReference type="STRING" id="65393.PCC7424_5197"/>
<dbReference type="Proteomes" id="UP000002384">
    <property type="component" value="Chromosome"/>
</dbReference>
<feature type="compositionally biased region" description="Polar residues" evidence="1">
    <location>
        <begin position="13"/>
        <end position="23"/>
    </location>
</feature>
<name>B7KI59_GLOC7</name>
<keyword evidence="3" id="KW-1185">Reference proteome</keyword>
<protein>
    <submittedName>
        <fullName evidence="2">Uncharacterized protein</fullName>
    </submittedName>
</protein>
<gene>
    <name evidence="2" type="ordered locus">PCC7424_5197</name>
</gene>
<feature type="compositionally biased region" description="Basic residues" evidence="1">
    <location>
        <begin position="1"/>
        <end position="12"/>
    </location>
</feature>
<organism evidence="2 3">
    <name type="scientific">Gloeothece citriformis (strain PCC 7424)</name>
    <name type="common">Cyanothece sp. (strain PCC 7424)</name>
    <dbReference type="NCBI Taxonomy" id="65393"/>
    <lineage>
        <taxon>Bacteria</taxon>
        <taxon>Bacillati</taxon>
        <taxon>Cyanobacteriota</taxon>
        <taxon>Cyanophyceae</taxon>
        <taxon>Oscillatoriophycideae</taxon>
        <taxon>Chroococcales</taxon>
        <taxon>Aphanothecaceae</taxon>
        <taxon>Gloeothece</taxon>
        <taxon>Gloeothece citriformis</taxon>
    </lineage>
</organism>
<feature type="region of interest" description="Disordered" evidence="1">
    <location>
        <begin position="1"/>
        <end position="23"/>
    </location>
</feature>
<dbReference type="KEGG" id="cyc:PCC7424_5197"/>
<proteinExistence type="predicted"/>
<sequence>MGKQSKLKKIRKSQLTESQPQSQIVPEQFVKNIEKQGYSLKKLERSPEIPGKRIEPQV</sequence>
<evidence type="ECO:0000313" key="3">
    <source>
        <dbReference type="Proteomes" id="UP000002384"/>
    </source>
</evidence>
<dbReference type="AlphaFoldDB" id="B7KI59"/>
<reference evidence="3" key="1">
    <citation type="journal article" date="2011" name="MBio">
        <title>Novel metabolic attributes of the genus Cyanothece, comprising a group of unicellular nitrogen-fixing Cyanobacteria.</title>
        <authorList>
            <person name="Bandyopadhyay A."/>
            <person name="Elvitigala T."/>
            <person name="Welsh E."/>
            <person name="Stockel J."/>
            <person name="Liberton M."/>
            <person name="Min H."/>
            <person name="Sherman L.A."/>
            <person name="Pakrasi H.B."/>
        </authorList>
    </citation>
    <scope>NUCLEOTIDE SEQUENCE [LARGE SCALE GENOMIC DNA]</scope>
    <source>
        <strain evidence="3">PCC 7424</strain>
    </source>
</reference>
<dbReference type="eggNOG" id="ENOG5033J4U">
    <property type="taxonomic scope" value="Bacteria"/>
</dbReference>
<dbReference type="HOGENOM" id="CLU_205120_0_0_3"/>
<accession>B7KI59</accession>
<dbReference type="EMBL" id="CP001291">
    <property type="protein sequence ID" value="ACK73546.1"/>
    <property type="molecule type" value="Genomic_DNA"/>
</dbReference>
<evidence type="ECO:0000256" key="1">
    <source>
        <dbReference type="SAM" id="MobiDB-lite"/>
    </source>
</evidence>
<dbReference type="RefSeq" id="WP_015957125.1">
    <property type="nucleotide sequence ID" value="NC_011729.1"/>
</dbReference>